<evidence type="ECO:0000259" key="2">
    <source>
        <dbReference type="Pfam" id="PF26107"/>
    </source>
</evidence>
<evidence type="ECO:0008006" key="6">
    <source>
        <dbReference type="Google" id="ProtNLM"/>
    </source>
</evidence>
<evidence type="ECO:0000259" key="1">
    <source>
        <dbReference type="Pfam" id="PF13280"/>
    </source>
</evidence>
<evidence type="ECO:0000259" key="3">
    <source>
        <dbReference type="Pfam" id="PF26109"/>
    </source>
</evidence>
<dbReference type="EMBL" id="CP020472">
    <property type="protein sequence ID" value="ARD23587.1"/>
    <property type="molecule type" value="Genomic_DNA"/>
</dbReference>
<dbReference type="InterPro" id="IPR059019">
    <property type="entry name" value="WHD_CapW"/>
</dbReference>
<reference evidence="4 5" key="1">
    <citation type="submission" date="2017-03" db="EMBL/GenBank/DDBJ databases">
        <title>Genome sequencing of Shewanella japonica KCTC 22435.</title>
        <authorList>
            <person name="Kim K.M."/>
        </authorList>
    </citation>
    <scope>NUCLEOTIDE SEQUENCE [LARGE SCALE GENOMIC DNA]</scope>
    <source>
        <strain evidence="4 5">KCTC 22435</strain>
    </source>
</reference>
<dbReference type="InterPro" id="IPR051534">
    <property type="entry name" value="CBASS_pafABC_assoc_protein"/>
</dbReference>
<dbReference type="PANTHER" id="PTHR34580:SF3">
    <property type="entry name" value="PROTEIN PAFB"/>
    <property type="match status" value="1"/>
</dbReference>
<dbReference type="Pfam" id="PF13280">
    <property type="entry name" value="WYL"/>
    <property type="match status" value="1"/>
</dbReference>
<organism evidence="4 5">
    <name type="scientific">Shewanella japonica</name>
    <dbReference type="NCBI Taxonomy" id="93973"/>
    <lineage>
        <taxon>Bacteria</taxon>
        <taxon>Pseudomonadati</taxon>
        <taxon>Pseudomonadota</taxon>
        <taxon>Gammaproteobacteria</taxon>
        <taxon>Alteromonadales</taxon>
        <taxon>Shewanellaceae</taxon>
        <taxon>Shewanella</taxon>
    </lineage>
</organism>
<name>A0ABN4YLY6_9GAMM</name>
<proteinExistence type="predicted"/>
<dbReference type="PROSITE" id="PS52050">
    <property type="entry name" value="WYL"/>
    <property type="match status" value="1"/>
</dbReference>
<dbReference type="PANTHER" id="PTHR34580">
    <property type="match status" value="1"/>
</dbReference>
<sequence>MFVGSFTRAEVVQHFKLGLSAATRDINLYKELAVQNLHYDNADKRYFKTEKFIALFPHDGESVLKQLTSTQTDINNVFHGINLPFEAPSQLVVPDLNVLAVLTQATLNNITVDIEYISLSSGQSARTIVPHAIIDNGLRWHIRAYDCQSCEFRDFVITRITRASLSQQSTTREQSAQSDQQWIQEVSLELVPHPTNIKYPKAIELDYGMENGVLHLTIRSALTGYLLRRWNVDCSANATQQTAEHHLWLRNNNLLNSVTNLNLTSGFNLNTLTSAQGAK</sequence>
<gene>
    <name evidence="4" type="ORF">SJ2017_3328</name>
</gene>
<feature type="domain" description="DNA-binding transcriptional repressor CapW C-terminal dimerisation" evidence="2">
    <location>
        <begin position="186"/>
        <end position="253"/>
    </location>
</feature>
<dbReference type="Pfam" id="PF26107">
    <property type="entry name" value="BrxR_CTD"/>
    <property type="match status" value="1"/>
</dbReference>
<keyword evidence="5" id="KW-1185">Reference proteome</keyword>
<evidence type="ECO:0000313" key="4">
    <source>
        <dbReference type="EMBL" id="ARD23587.1"/>
    </source>
</evidence>
<dbReference type="Proteomes" id="UP000191820">
    <property type="component" value="Chromosome"/>
</dbReference>
<dbReference type="Pfam" id="PF26109">
    <property type="entry name" value="WHD_BrxR"/>
    <property type="match status" value="1"/>
</dbReference>
<accession>A0ABN4YLY6</accession>
<dbReference type="PIRSF" id="PIRSF015558">
    <property type="entry name" value="Txn_reg_DeoR_prd"/>
    <property type="match status" value="1"/>
</dbReference>
<evidence type="ECO:0000313" key="5">
    <source>
        <dbReference type="Proteomes" id="UP000191820"/>
    </source>
</evidence>
<protein>
    <recommendedName>
        <fullName evidence="6">WYL domain-containing protein</fullName>
    </recommendedName>
</protein>
<dbReference type="InterPro" id="IPR016634">
    <property type="entry name" value="CapW-like"/>
</dbReference>
<feature type="domain" description="WYL" evidence="1">
    <location>
        <begin position="98"/>
        <end position="163"/>
    </location>
</feature>
<feature type="domain" description="DNA-binding transcriptional repressor CapW winged helix-turn-helix" evidence="3">
    <location>
        <begin position="4"/>
        <end position="58"/>
    </location>
</feature>
<dbReference type="InterPro" id="IPR059020">
    <property type="entry name" value="CapW_CTD"/>
</dbReference>
<dbReference type="InterPro" id="IPR026881">
    <property type="entry name" value="WYL_dom"/>
</dbReference>